<dbReference type="Proteomes" id="UP000243657">
    <property type="component" value="Unassembled WGS sequence"/>
</dbReference>
<evidence type="ECO:0000313" key="2">
    <source>
        <dbReference type="Proteomes" id="UP000243657"/>
    </source>
</evidence>
<name>A0A261F6Y3_9BIFI</name>
<sequence>MVTTKRFYYALIGALTALAICFSTMVLSHASTLPTGAEPSSSSLTYSEESALEKDVEILFTRYIELTEEDIFIVNDTHLRADGFDQSSTDLHRLADTLNRLPHDTSTPSLITSHQRHIKPMGIGEFALCVAMDGIGLPRGKISSGLINAIKTGIKAWNWGLTARTVARILGASLVKSLGGPVGIGIALASAAWNCRGSL</sequence>
<proteinExistence type="predicted"/>
<keyword evidence="2" id="KW-1185">Reference proteome</keyword>
<organism evidence="1 2">
    <name type="scientific">Alloscardovia macacae</name>
    <dbReference type="NCBI Taxonomy" id="1160091"/>
    <lineage>
        <taxon>Bacteria</taxon>
        <taxon>Bacillati</taxon>
        <taxon>Actinomycetota</taxon>
        <taxon>Actinomycetes</taxon>
        <taxon>Bifidobacteriales</taxon>
        <taxon>Bifidobacteriaceae</taxon>
        <taxon>Alloscardovia</taxon>
    </lineage>
</organism>
<accession>A0A261F6Y3</accession>
<protein>
    <submittedName>
        <fullName evidence="1">Uncharacterized protein</fullName>
    </submittedName>
</protein>
<reference evidence="1 2" key="1">
    <citation type="journal article" date="2017" name="BMC Genomics">
        <title>Comparative genomic and phylogenomic analyses of the Bifidobacteriaceae family.</title>
        <authorList>
            <person name="Lugli G.A."/>
            <person name="Milani C."/>
            <person name="Turroni F."/>
            <person name="Duranti S."/>
            <person name="Mancabelli L."/>
            <person name="Mangifesta M."/>
            <person name="Ferrario C."/>
            <person name="Modesto M."/>
            <person name="Mattarelli P."/>
            <person name="Jiri K."/>
            <person name="van Sinderen D."/>
            <person name="Ventura M."/>
        </authorList>
    </citation>
    <scope>NUCLEOTIDE SEQUENCE [LARGE SCALE GENOMIC DNA]</scope>
    <source>
        <strain evidence="1 2">DSM 24762</strain>
    </source>
</reference>
<dbReference type="RefSeq" id="WP_211278313.1">
    <property type="nucleotide sequence ID" value="NZ_JBHLWS010000010.1"/>
</dbReference>
<dbReference type="AlphaFoldDB" id="A0A261F6Y3"/>
<evidence type="ECO:0000313" key="1">
    <source>
        <dbReference type="EMBL" id="OZG54838.1"/>
    </source>
</evidence>
<comment type="caution">
    <text evidence="1">The sequence shown here is derived from an EMBL/GenBank/DDBJ whole genome shotgun (WGS) entry which is preliminary data.</text>
</comment>
<gene>
    <name evidence="1" type="ORF">ALMA_0163</name>
</gene>
<dbReference type="EMBL" id="MWWT01000001">
    <property type="protein sequence ID" value="OZG54838.1"/>
    <property type="molecule type" value="Genomic_DNA"/>
</dbReference>